<organism evidence="11 12">
    <name type="scientific">Microtus ochrogaster</name>
    <name type="common">Prairie vole</name>
    <dbReference type="NCBI Taxonomy" id="79684"/>
    <lineage>
        <taxon>Eukaryota</taxon>
        <taxon>Metazoa</taxon>
        <taxon>Chordata</taxon>
        <taxon>Craniata</taxon>
        <taxon>Vertebrata</taxon>
        <taxon>Euteleostomi</taxon>
        <taxon>Mammalia</taxon>
        <taxon>Eutheria</taxon>
        <taxon>Euarchontoglires</taxon>
        <taxon>Glires</taxon>
        <taxon>Rodentia</taxon>
        <taxon>Myomorpha</taxon>
        <taxon>Muroidea</taxon>
        <taxon>Cricetidae</taxon>
        <taxon>Arvicolinae</taxon>
        <taxon>Microtus</taxon>
    </lineage>
</organism>
<keyword evidence="8" id="KW-0482">Metalloprotease</keyword>
<evidence type="ECO:0000256" key="8">
    <source>
        <dbReference type="ARBA" id="ARBA00023049"/>
    </source>
</evidence>
<evidence type="ECO:0000256" key="9">
    <source>
        <dbReference type="ARBA" id="ARBA00023212"/>
    </source>
</evidence>
<dbReference type="InterPro" id="IPR050821">
    <property type="entry name" value="Cytosolic_carboxypeptidase"/>
</dbReference>
<keyword evidence="4" id="KW-0645">Protease</keyword>
<accession>A0A8J6GR69</accession>
<keyword evidence="3" id="KW-0963">Cytoplasm</keyword>
<keyword evidence="7" id="KW-0862">Zinc</keyword>
<reference evidence="11" key="1">
    <citation type="submission" date="2020-03" db="EMBL/GenBank/DDBJ databases">
        <title>Studies in the Genomics of Life Span.</title>
        <authorList>
            <person name="Glass D."/>
        </authorList>
    </citation>
    <scope>NUCLEOTIDE SEQUENCE</scope>
    <source>
        <strain evidence="11">LTLLF</strain>
        <tissue evidence="11">Muscle</tissue>
    </source>
</reference>
<keyword evidence="9" id="KW-0206">Cytoskeleton</keyword>
<protein>
    <submittedName>
        <fullName evidence="11">Cytosolic carboxypeptidase 2</fullName>
    </submittedName>
</protein>
<evidence type="ECO:0000256" key="10">
    <source>
        <dbReference type="SAM" id="MobiDB-lite"/>
    </source>
</evidence>
<dbReference type="GO" id="GO:0006508">
    <property type="term" value="P:proteolysis"/>
    <property type="evidence" value="ECO:0007669"/>
    <property type="project" value="UniProtKB-KW"/>
</dbReference>
<evidence type="ECO:0000256" key="3">
    <source>
        <dbReference type="ARBA" id="ARBA00022490"/>
    </source>
</evidence>
<evidence type="ECO:0000313" key="11">
    <source>
        <dbReference type="EMBL" id="KAH0514323.1"/>
    </source>
</evidence>
<comment type="caution">
    <text evidence="11">The sequence shown here is derived from an EMBL/GenBank/DDBJ whole genome shotgun (WGS) entry which is preliminary data.</text>
</comment>
<feature type="region of interest" description="Disordered" evidence="10">
    <location>
        <begin position="78"/>
        <end position="108"/>
    </location>
</feature>
<feature type="compositionally biased region" description="Low complexity" evidence="10">
    <location>
        <begin position="90"/>
        <end position="108"/>
    </location>
</feature>
<name>A0A8J6GR69_MICOH</name>
<dbReference type="GO" id="GO:0046872">
    <property type="term" value="F:metal ion binding"/>
    <property type="evidence" value="ECO:0007669"/>
    <property type="project" value="UniProtKB-KW"/>
</dbReference>
<evidence type="ECO:0000256" key="7">
    <source>
        <dbReference type="ARBA" id="ARBA00022833"/>
    </source>
</evidence>
<evidence type="ECO:0000256" key="1">
    <source>
        <dbReference type="ARBA" id="ARBA00001947"/>
    </source>
</evidence>
<dbReference type="AlphaFoldDB" id="A0A8J6GR69"/>
<evidence type="ECO:0000256" key="4">
    <source>
        <dbReference type="ARBA" id="ARBA00022670"/>
    </source>
</evidence>
<proteinExistence type="predicted"/>
<dbReference type="GO" id="GO:0004180">
    <property type="term" value="F:carboxypeptidase activity"/>
    <property type="evidence" value="ECO:0007669"/>
    <property type="project" value="UniProtKB-KW"/>
</dbReference>
<evidence type="ECO:0000256" key="6">
    <source>
        <dbReference type="ARBA" id="ARBA00022801"/>
    </source>
</evidence>
<dbReference type="PANTHER" id="PTHR12756">
    <property type="entry name" value="CYTOSOLIC CARBOXYPEPTIDASE"/>
    <property type="match status" value="1"/>
</dbReference>
<keyword evidence="5" id="KW-0479">Metal-binding</keyword>
<evidence type="ECO:0000313" key="12">
    <source>
        <dbReference type="Proteomes" id="UP000710432"/>
    </source>
</evidence>
<comment type="cofactor">
    <cofactor evidence="1">
        <name>Zn(2+)</name>
        <dbReference type="ChEBI" id="CHEBI:29105"/>
    </cofactor>
</comment>
<evidence type="ECO:0000256" key="5">
    <source>
        <dbReference type="ARBA" id="ARBA00022723"/>
    </source>
</evidence>
<gene>
    <name evidence="11" type="ORF">LTLLF_135695</name>
</gene>
<keyword evidence="6" id="KW-0378">Hydrolase</keyword>
<dbReference type="EMBL" id="JAATJU010021226">
    <property type="protein sequence ID" value="KAH0514323.1"/>
    <property type="molecule type" value="Genomic_DNA"/>
</dbReference>
<evidence type="ECO:0000256" key="2">
    <source>
        <dbReference type="ARBA" id="ARBA00004245"/>
    </source>
</evidence>
<comment type="subcellular location">
    <subcellularLocation>
        <location evidence="2">Cytoplasm</location>
        <location evidence="2">Cytoskeleton</location>
    </subcellularLocation>
</comment>
<dbReference type="PANTHER" id="PTHR12756:SF41">
    <property type="entry name" value="CYTOSOLIC CARBOXYPEPTIDASE 2"/>
    <property type="match status" value="1"/>
</dbReference>
<dbReference type="Gene3D" id="3.40.630.10">
    <property type="entry name" value="Zn peptidases"/>
    <property type="match status" value="1"/>
</dbReference>
<keyword evidence="11" id="KW-0121">Carboxypeptidase</keyword>
<dbReference type="GO" id="GO:0008237">
    <property type="term" value="F:metallopeptidase activity"/>
    <property type="evidence" value="ECO:0007669"/>
    <property type="project" value="UniProtKB-KW"/>
</dbReference>
<dbReference type="Proteomes" id="UP000710432">
    <property type="component" value="Unassembled WGS sequence"/>
</dbReference>
<dbReference type="GO" id="GO:0005856">
    <property type="term" value="C:cytoskeleton"/>
    <property type="evidence" value="ECO:0007669"/>
    <property type="project" value="UniProtKB-SubCell"/>
</dbReference>
<sequence>MGITNSYTMESTFGGSTLGSKRDTHFTIEDLKSLGYHVCDTILDFCDPDQTKYTQCLQELKELLQQEIHKKFNNSGQEMDLEGSWSDFPLSDIESSTSGSDSSLSDGLPAHLLSMADEEQLNQKMVLKKPKKKRLQTRKQRNEQHQNYLRRELKLTEDTPVKDAVAIVLPGGEDDANIDLD</sequence>